<dbReference type="InterPro" id="IPR032675">
    <property type="entry name" value="LRR_dom_sf"/>
</dbReference>
<evidence type="ECO:0000313" key="2">
    <source>
        <dbReference type="Proteomes" id="UP000238322"/>
    </source>
</evidence>
<reference evidence="1 2" key="1">
    <citation type="submission" date="2018-02" db="EMBL/GenBank/DDBJ databases">
        <title>Comparative genomes isolates from brazilian mangrove.</title>
        <authorList>
            <person name="Araujo J.E."/>
            <person name="Taketani R.G."/>
            <person name="Silva M.C.P."/>
            <person name="Loureco M.V."/>
            <person name="Andreote F.D."/>
        </authorList>
    </citation>
    <scope>NUCLEOTIDE SEQUENCE [LARGE SCALE GENOMIC DNA]</scope>
    <source>
        <strain evidence="1 2">Hex-1 MGV</strain>
    </source>
</reference>
<dbReference type="Gene3D" id="3.80.10.10">
    <property type="entry name" value="Ribonuclease Inhibitor"/>
    <property type="match status" value="1"/>
</dbReference>
<accession>A0A2S8FJG9</accession>
<dbReference type="AlphaFoldDB" id="A0A2S8FJG9"/>
<evidence type="ECO:0000313" key="1">
    <source>
        <dbReference type="EMBL" id="PQO32335.1"/>
    </source>
</evidence>
<evidence type="ECO:0008006" key="3">
    <source>
        <dbReference type="Google" id="ProtNLM"/>
    </source>
</evidence>
<comment type="caution">
    <text evidence="1">The sequence shown here is derived from an EMBL/GenBank/DDBJ whole genome shotgun (WGS) entry which is preliminary data.</text>
</comment>
<proteinExistence type="predicted"/>
<gene>
    <name evidence="1" type="ORF">C5Y83_19105</name>
</gene>
<dbReference type="EMBL" id="PUHY01000012">
    <property type="protein sequence ID" value="PQO32335.1"/>
    <property type="molecule type" value="Genomic_DNA"/>
</dbReference>
<dbReference type="SUPFAM" id="SSF52047">
    <property type="entry name" value="RNI-like"/>
    <property type="match status" value="1"/>
</dbReference>
<dbReference type="Proteomes" id="UP000238322">
    <property type="component" value="Unassembled WGS sequence"/>
</dbReference>
<dbReference type="RefSeq" id="WP_105331348.1">
    <property type="nucleotide sequence ID" value="NZ_PUHY01000012.1"/>
</dbReference>
<dbReference type="OrthoDB" id="232968at2"/>
<protein>
    <recommendedName>
        <fullName evidence="3">Leucine-rich repeat domain-containing protein</fullName>
    </recommendedName>
</protein>
<organism evidence="1 2">
    <name type="scientific">Blastopirellula marina</name>
    <dbReference type="NCBI Taxonomy" id="124"/>
    <lineage>
        <taxon>Bacteria</taxon>
        <taxon>Pseudomonadati</taxon>
        <taxon>Planctomycetota</taxon>
        <taxon>Planctomycetia</taxon>
        <taxon>Pirellulales</taxon>
        <taxon>Pirellulaceae</taxon>
        <taxon>Blastopirellula</taxon>
    </lineage>
</organism>
<name>A0A2S8FJG9_9BACT</name>
<sequence>MRTLMVLVLLISIPLSWVGRDVVRSMRESAVERAIHEAGGEAIYDYWQPDEYGMVGQRVEPTGDWWVRKLLGDNIYSYVTCVDLRDVENPEVLIPRLQHFTRLKYLLLPTTVASESLVETLKQLPDLQQCRLDLSPCSPIILWELAQCQGIEALQLQANELSDSSVDVLLQFPGLKSLTLRETPMTDAAMPTIAKITTLNELVLEDAPEITNDGFQTLESLPHLTRFFASGTQIDEGCVDSLRTMTNLDNLEITPGKLKLAYYPWGLIRLDTRQQVRGKLFPPDGPREDLVRVVHIEEDLISFDPDDLILPEQPSE</sequence>